<dbReference type="Pfam" id="PF14501">
    <property type="entry name" value="HATPase_c_5"/>
    <property type="match status" value="1"/>
</dbReference>
<dbReference type="Proteomes" id="UP000261166">
    <property type="component" value="Unassembled WGS sequence"/>
</dbReference>
<dbReference type="RefSeq" id="WP_081745574.1">
    <property type="nucleotide sequence ID" value="NZ_CALBAU010000465.1"/>
</dbReference>
<protein>
    <submittedName>
        <fullName evidence="2">GHKL domain-containing protein</fullName>
    </submittedName>
</protein>
<dbReference type="EMBL" id="QVLU01000010">
    <property type="protein sequence ID" value="RGE71475.1"/>
    <property type="molecule type" value="Genomic_DNA"/>
</dbReference>
<proteinExistence type="predicted"/>
<organism evidence="2 3">
    <name type="scientific">Eisenbergiella massiliensis</name>
    <dbReference type="NCBI Taxonomy" id="1720294"/>
    <lineage>
        <taxon>Bacteria</taxon>
        <taxon>Bacillati</taxon>
        <taxon>Bacillota</taxon>
        <taxon>Clostridia</taxon>
        <taxon>Lachnospirales</taxon>
        <taxon>Lachnospiraceae</taxon>
        <taxon>Eisenbergiella</taxon>
    </lineage>
</organism>
<evidence type="ECO:0000313" key="2">
    <source>
        <dbReference type="EMBL" id="RGE71475.1"/>
    </source>
</evidence>
<evidence type="ECO:0000313" key="3">
    <source>
        <dbReference type="Proteomes" id="UP000261166"/>
    </source>
</evidence>
<feature type="domain" description="Sensor histidine kinase NatK-like C-terminal" evidence="1">
    <location>
        <begin position="16"/>
        <end position="66"/>
    </location>
</feature>
<reference evidence="2 3" key="1">
    <citation type="submission" date="2018-08" db="EMBL/GenBank/DDBJ databases">
        <title>A genome reference for cultivated species of the human gut microbiota.</title>
        <authorList>
            <person name="Zou Y."/>
            <person name="Xue W."/>
            <person name="Luo G."/>
        </authorList>
    </citation>
    <scope>NUCLEOTIDE SEQUENCE [LARGE SCALE GENOMIC DNA]</scope>
    <source>
        <strain evidence="2 3">AF26-4BH</strain>
    </source>
</reference>
<dbReference type="AlphaFoldDB" id="A0A3E3IWP7"/>
<accession>A0A3E3IWP7</accession>
<dbReference type="InterPro" id="IPR032834">
    <property type="entry name" value="NatK-like_C"/>
</dbReference>
<name>A0A3E3IWP7_9FIRM</name>
<comment type="caution">
    <text evidence="2">The sequence shown here is derived from an EMBL/GenBank/DDBJ whole genome shotgun (WGS) entry which is preliminary data.</text>
</comment>
<sequence>MSGTVLRPCFPEKYDELIVYLANLLDNAVEACEAVTEEENRFIRIYIDTLQNQLYISIMNGWREVQGAPDGTKGDRRRKCNAI</sequence>
<gene>
    <name evidence="2" type="ORF">DWY69_12795</name>
</gene>
<dbReference type="InterPro" id="IPR036890">
    <property type="entry name" value="HATPase_C_sf"/>
</dbReference>
<dbReference type="SUPFAM" id="SSF55874">
    <property type="entry name" value="ATPase domain of HSP90 chaperone/DNA topoisomerase II/histidine kinase"/>
    <property type="match status" value="1"/>
</dbReference>
<evidence type="ECO:0000259" key="1">
    <source>
        <dbReference type="Pfam" id="PF14501"/>
    </source>
</evidence>